<keyword evidence="12" id="KW-0963">Cytoplasm</keyword>
<evidence type="ECO:0000313" key="15">
    <source>
        <dbReference type="EMBL" id="QUX29580.1"/>
    </source>
</evidence>
<dbReference type="SUPFAM" id="SSF56042">
    <property type="entry name" value="PurM C-terminal domain-like"/>
    <property type="match status" value="1"/>
</dbReference>
<comment type="catalytic activity">
    <reaction evidence="11 12">
        <text>2-formamido-N(1)-(5-O-phospho-beta-D-ribosyl)acetamidine + ATP = 5-amino-1-(5-phospho-beta-D-ribosyl)imidazole + ADP + phosphate + H(+)</text>
        <dbReference type="Rhea" id="RHEA:23032"/>
        <dbReference type="ChEBI" id="CHEBI:15378"/>
        <dbReference type="ChEBI" id="CHEBI:30616"/>
        <dbReference type="ChEBI" id="CHEBI:43474"/>
        <dbReference type="ChEBI" id="CHEBI:137981"/>
        <dbReference type="ChEBI" id="CHEBI:147287"/>
        <dbReference type="ChEBI" id="CHEBI:456216"/>
        <dbReference type="EC" id="6.3.3.1"/>
    </reaction>
</comment>
<comment type="similarity">
    <text evidence="2 12">Belongs to the AIR synthase family.</text>
</comment>
<dbReference type="NCBIfam" id="TIGR00878">
    <property type="entry name" value="purM"/>
    <property type="match status" value="1"/>
</dbReference>
<reference evidence="16" key="1">
    <citation type="submission" date="2021-05" db="EMBL/GenBank/DDBJ databases">
        <title>Direct Submission.</title>
        <authorList>
            <person name="Li K."/>
            <person name="Gao J."/>
        </authorList>
    </citation>
    <scope>NUCLEOTIDE SEQUENCE [LARGE SCALE GENOMIC DNA]</scope>
    <source>
        <strain evidence="16">HDS12</strain>
    </source>
</reference>
<organism evidence="15 16">
    <name type="scientific">Nocardiopsis akebiae</name>
    <dbReference type="NCBI Taxonomy" id="2831968"/>
    <lineage>
        <taxon>Bacteria</taxon>
        <taxon>Bacillati</taxon>
        <taxon>Actinomycetota</taxon>
        <taxon>Actinomycetes</taxon>
        <taxon>Streptosporangiales</taxon>
        <taxon>Nocardiopsidaceae</taxon>
        <taxon>Nocardiopsis</taxon>
    </lineage>
</organism>
<dbReference type="InterPro" id="IPR004733">
    <property type="entry name" value="PurM_cligase"/>
</dbReference>
<comment type="pathway">
    <text evidence="1 12">Purine metabolism; IMP biosynthesis via de novo pathway; 5-amino-1-(5-phospho-D-ribosyl)imidazole from N(2)-formyl-N(1)-(5-phospho-D-ribosyl)glycinamide: step 2/2.</text>
</comment>
<dbReference type="InterPro" id="IPR036676">
    <property type="entry name" value="PurM-like_C_sf"/>
</dbReference>
<proteinExistence type="inferred from homology"/>
<comment type="subcellular location">
    <subcellularLocation>
        <location evidence="12">Cytoplasm</location>
    </subcellularLocation>
</comment>
<dbReference type="CDD" id="cd02196">
    <property type="entry name" value="PurM"/>
    <property type="match status" value="1"/>
</dbReference>
<feature type="domain" description="PurM-like C-terminal" evidence="14">
    <location>
        <begin position="180"/>
        <end position="343"/>
    </location>
</feature>
<dbReference type="InterPro" id="IPR010918">
    <property type="entry name" value="PurM-like_C_dom"/>
</dbReference>
<sequence length="354" mass="36461">MAAESTGTSGAYAAAGVDIAAGERAVDLMKRHVARTRRPEQVTDASGFAGLFRLDTNKYKDPVLATSTDGVGTKVMLAQQMDRHDTIGIDLVAMVVDDLVVSGAEPLFMTDYVACGAVVPERIAEIVGGIAEGCHQAGCALVGGETAEHPGAMEPDEYDLAGAGTGVVEGDAILGQDRVREGDAVIAMGSSGPHSNGYSLVRSIVDRADLDLFAHVPELDGVLGEVLLTPTRVYAKDCVALTAAVEVHAYAHITGGGLAANLSRSLPGHLDAELDRSTWAPAPVFGYLAGKGGVSREDMEATFNMGVGMAAIVAADDAERALGVLSDRGVPAWRLGTVTAGSGRALLTGEYRGA</sequence>
<evidence type="ECO:0000259" key="13">
    <source>
        <dbReference type="Pfam" id="PF00586"/>
    </source>
</evidence>
<evidence type="ECO:0000259" key="14">
    <source>
        <dbReference type="Pfam" id="PF02769"/>
    </source>
</evidence>
<evidence type="ECO:0000256" key="8">
    <source>
        <dbReference type="ARBA" id="ARBA00031908"/>
    </source>
</evidence>
<evidence type="ECO:0000256" key="9">
    <source>
        <dbReference type="ARBA" id="ARBA00032931"/>
    </source>
</evidence>
<dbReference type="InterPro" id="IPR016188">
    <property type="entry name" value="PurM-like_N"/>
</dbReference>
<dbReference type="PANTHER" id="PTHR10520:SF12">
    <property type="entry name" value="TRIFUNCTIONAL PURINE BIOSYNTHETIC PROTEIN ADENOSINE-3"/>
    <property type="match status" value="1"/>
</dbReference>
<dbReference type="Proteomes" id="UP000678016">
    <property type="component" value="Chromosome"/>
</dbReference>
<dbReference type="RefSeq" id="WP_212642426.1">
    <property type="nucleotide sequence ID" value="NZ_CP074132.1"/>
</dbReference>
<evidence type="ECO:0000256" key="1">
    <source>
        <dbReference type="ARBA" id="ARBA00004686"/>
    </source>
</evidence>
<dbReference type="Pfam" id="PF00586">
    <property type="entry name" value="AIRS"/>
    <property type="match status" value="1"/>
</dbReference>
<keyword evidence="12" id="KW-0658">Purine biosynthesis</keyword>
<feature type="domain" description="PurM-like N-terminal" evidence="13">
    <location>
        <begin position="62"/>
        <end position="168"/>
    </location>
</feature>
<name>A0ABX8C589_9ACTN</name>
<keyword evidence="16" id="KW-1185">Reference proteome</keyword>
<evidence type="ECO:0000256" key="10">
    <source>
        <dbReference type="ARBA" id="ARBA00033093"/>
    </source>
</evidence>
<dbReference type="Pfam" id="PF02769">
    <property type="entry name" value="AIRS_C"/>
    <property type="match status" value="1"/>
</dbReference>
<keyword evidence="7 12" id="KW-0067">ATP-binding</keyword>
<dbReference type="InterPro" id="IPR036921">
    <property type="entry name" value="PurM-like_N_sf"/>
</dbReference>
<dbReference type="Gene3D" id="3.30.1330.10">
    <property type="entry name" value="PurM-like, N-terminal domain"/>
    <property type="match status" value="1"/>
</dbReference>
<dbReference type="EMBL" id="CP074132">
    <property type="protein sequence ID" value="QUX29580.1"/>
    <property type="molecule type" value="Genomic_DNA"/>
</dbReference>
<evidence type="ECO:0000256" key="7">
    <source>
        <dbReference type="ARBA" id="ARBA00022840"/>
    </source>
</evidence>
<dbReference type="SUPFAM" id="SSF55326">
    <property type="entry name" value="PurM N-terminal domain-like"/>
    <property type="match status" value="1"/>
</dbReference>
<dbReference type="GO" id="GO:0004641">
    <property type="term" value="F:phosphoribosylformylglycinamidine cyclo-ligase activity"/>
    <property type="evidence" value="ECO:0007669"/>
    <property type="project" value="UniProtKB-EC"/>
</dbReference>
<protein>
    <recommendedName>
        <fullName evidence="4 12">Phosphoribosylformylglycinamidine cyclo-ligase</fullName>
        <ecNumber evidence="3 12">6.3.3.1</ecNumber>
    </recommendedName>
    <alternativeName>
        <fullName evidence="9 12">AIR synthase</fullName>
    </alternativeName>
    <alternativeName>
        <fullName evidence="10 12">AIRS</fullName>
    </alternativeName>
    <alternativeName>
        <fullName evidence="8 12">Phosphoribosyl-aminoimidazole synthetase</fullName>
    </alternativeName>
</protein>
<dbReference type="Gene3D" id="3.90.650.10">
    <property type="entry name" value="PurM-like C-terminal domain"/>
    <property type="match status" value="1"/>
</dbReference>
<accession>A0ABX8C589</accession>
<gene>
    <name evidence="12" type="primary">purM</name>
    <name evidence="15" type="ORF">KGD83_03090</name>
</gene>
<evidence type="ECO:0000256" key="2">
    <source>
        <dbReference type="ARBA" id="ARBA00010280"/>
    </source>
</evidence>
<evidence type="ECO:0000256" key="4">
    <source>
        <dbReference type="ARBA" id="ARBA00020367"/>
    </source>
</evidence>
<evidence type="ECO:0000256" key="3">
    <source>
        <dbReference type="ARBA" id="ARBA00013047"/>
    </source>
</evidence>
<dbReference type="HAMAP" id="MF_00741">
    <property type="entry name" value="AIRS"/>
    <property type="match status" value="1"/>
</dbReference>
<dbReference type="PANTHER" id="PTHR10520">
    <property type="entry name" value="TRIFUNCTIONAL PURINE BIOSYNTHETIC PROTEIN ADENOSINE-3-RELATED"/>
    <property type="match status" value="1"/>
</dbReference>
<evidence type="ECO:0000256" key="5">
    <source>
        <dbReference type="ARBA" id="ARBA00022598"/>
    </source>
</evidence>
<dbReference type="EC" id="6.3.3.1" evidence="3 12"/>
<evidence type="ECO:0000256" key="12">
    <source>
        <dbReference type="HAMAP-Rule" id="MF_00741"/>
    </source>
</evidence>
<keyword evidence="6 12" id="KW-0547">Nucleotide-binding</keyword>
<evidence type="ECO:0000256" key="6">
    <source>
        <dbReference type="ARBA" id="ARBA00022741"/>
    </source>
</evidence>
<evidence type="ECO:0000256" key="11">
    <source>
        <dbReference type="ARBA" id="ARBA00049057"/>
    </source>
</evidence>
<keyword evidence="5 12" id="KW-0436">Ligase</keyword>
<evidence type="ECO:0000313" key="16">
    <source>
        <dbReference type="Proteomes" id="UP000678016"/>
    </source>
</evidence>